<feature type="region of interest" description="Disordered" evidence="1">
    <location>
        <begin position="50"/>
        <end position="85"/>
    </location>
</feature>
<comment type="caution">
    <text evidence="3">The sequence shown here is derived from an EMBL/GenBank/DDBJ whole genome shotgun (WGS) entry which is preliminary data.</text>
</comment>
<evidence type="ECO:0000256" key="1">
    <source>
        <dbReference type="SAM" id="MobiDB-lite"/>
    </source>
</evidence>
<dbReference type="AlphaFoldDB" id="A0A445IBI3"/>
<dbReference type="Proteomes" id="UP000289340">
    <property type="component" value="Chromosome 11"/>
</dbReference>
<keyword evidence="2" id="KW-0472">Membrane</keyword>
<keyword evidence="4" id="KW-1185">Reference proteome</keyword>
<proteinExistence type="predicted"/>
<keyword evidence="2" id="KW-0812">Transmembrane</keyword>
<protein>
    <submittedName>
        <fullName evidence="3">Uncharacterized protein</fullName>
    </submittedName>
</protein>
<dbReference type="EMBL" id="QZWG01000011">
    <property type="protein sequence ID" value="RZB83413.1"/>
    <property type="molecule type" value="Genomic_DNA"/>
</dbReference>
<feature type="compositionally biased region" description="Gly residues" evidence="1">
    <location>
        <begin position="62"/>
        <end position="85"/>
    </location>
</feature>
<accession>A0A445IBI3</accession>
<organism evidence="3 4">
    <name type="scientific">Glycine soja</name>
    <name type="common">Wild soybean</name>
    <dbReference type="NCBI Taxonomy" id="3848"/>
    <lineage>
        <taxon>Eukaryota</taxon>
        <taxon>Viridiplantae</taxon>
        <taxon>Streptophyta</taxon>
        <taxon>Embryophyta</taxon>
        <taxon>Tracheophyta</taxon>
        <taxon>Spermatophyta</taxon>
        <taxon>Magnoliopsida</taxon>
        <taxon>eudicotyledons</taxon>
        <taxon>Gunneridae</taxon>
        <taxon>Pentapetalae</taxon>
        <taxon>rosids</taxon>
        <taxon>fabids</taxon>
        <taxon>Fabales</taxon>
        <taxon>Fabaceae</taxon>
        <taxon>Papilionoideae</taxon>
        <taxon>50 kb inversion clade</taxon>
        <taxon>NPAAA clade</taxon>
        <taxon>indigoferoid/millettioid clade</taxon>
        <taxon>Phaseoleae</taxon>
        <taxon>Glycine</taxon>
        <taxon>Glycine subgen. Soja</taxon>
    </lineage>
</organism>
<name>A0A445IBI3_GLYSO</name>
<evidence type="ECO:0000256" key="2">
    <source>
        <dbReference type="SAM" id="Phobius"/>
    </source>
</evidence>
<evidence type="ECO:0000313" key="4">
    <source>
        <dbReference type="Proteomes" id="UP000289340"/>
    </source>
</evidence>
<reference evidence="3 4" key="1">
    <citation type="submission" date="2018-09" db="EMBL/GenBank/DDBJ databases">
        <title>A high-quality reference genome of wild soybean provides a powerful tool to mine soybean genomes.</title>
        <authorList>
            <person name="Xie M."/>
            <person name="Chung C.Y.L."/>
            <person name="Li M.-W."/>
            <person name="Wong F.-L."/>
            <person name="Chan T.-F."/>
            <person name="Lam H.-M."/>
        </authorList>
    </citation>
    <scope>NUCLEOTIDE SEQUENCE [LARGE SCALE GENOMIC DNA]</scope>
    <source>
        <strain evidence="4">cv. W05</strain>
        <tissue evidence="3">Hypocotyl of etiolated seedlings</tissue>
    </source>
</reference>
<feature type="transmembrane region" description="Helical" evidence="2">
    <location>
        <begin position="24"/>
        <end position="47"/>
    </location>
</feature>
<sequence length="85" mass="8748">MGREFLAMFRGGHEDEVIRHQCGALFLSGMIFLSLLVISMIIFSCGVDDSHRHRRKRNRGLTGLGGNDGGGGSNDGGGGGGGGGG</sequence>
<evidence type="ECO:0000313" key="3">
    <source>
        <dbReference type="EMBL" id="RZB83413.1"/>
    </source>
</evidence>
<keyword evidence="2" id="KW-1133">Transmembrane helix</keyword>
<gene>
    <name evidence="3" type="ORF">D0Y65_032110</name>
</gene>